<reference evidence="1 2" key="1">
    <citation type="submission" date="2024-01" db="EMBL/GenBank/DDBJ databases">
        <title>The genomes of 5 underutilized Papilionoideae crops provide insights into root nodulation and disease resistanc.</title>
        <authorList>
            <person name="Jiang F."/>
        </authorList>
    </citation>
    <scope>NUCLEOTIDE SEQUENCE [LARGE SCALE GENOMIC DNA]</scope>
    <source>
        <strain evidence="1">LVBAO_FW01</strain>
        <tissue evidence="1">Leaves</tissue>
    </source>
</reference>
<gene>
    <name evidence="1" type="ORF">VNO77_02304</name>
</gene>
<accession>A0AAN9R741</accession>
<proteinExistence type="predicted"/>
<keyword evidence="2" id="KW-1185">Reference proteome</keyword>
<dbReference type="AlphaFoldDB" id="A0AAN9R741"/>
<organism evidence="1 2">
    <name type="scientific">Canavalia gladiata</name>
    <name type="common">Sword bean</name>
    <name type="synonym">Dolichos gladiatus</name>
    <dbReference type="NCBI Taxonomy" id="3824"/>
    <lineage>
        <taxon>Eukaryota</taxon>
        <taxon>Viridiplantae</taxon>
        <taxon>Streptophyta</taxon>
        <taxon>Embryophyta</taxon>
        <taxon>Tracheophyta</taxon>
        <taxon>Spermatophyta</taxon>
        <taxon>Magnoliopsida</taxon>
        <taxon>eudicotyledons</taxon>
        <taxon>Gunneridae</taxon>
        <taxon>Pentapetalae</taxon>
        <taxon>rosids</taxon>
        <taxon>fabids</taxon>
        <taxon>Fabales</taxon>
        <taxon>Fabaceae</taxon>
        <taxon>Papilionoideae</taxon>
        <taxon>50 kb inversion clade</taxon>
        <taxon>NPAAA clade</taxon>
        <taxon>indigoferoid/millettioid clade</taxon>
        <taxon>Phaseoleae</taxon>
        <taxon>Canavalia</taxon>
    </lineage>
</organism>
<protein>
    <submittedName>
        <fullName evidence="1">Uncharacterized protein</fullName>
    </submittedName>
</protein>
<dbReference type="Proteomes" id="UP001367508">
    <property type="component" value="Unassembled WGS sequence"/>
</dbReference>
<comment type="caution">
    <text evidence="1">The sequence shown here is derived from an EMBL/GenBank/DDBJ whole genome shotgun (WGS) entry which is preliminary data.</text>
</comment>
<sequence>MNLHNLTRSKLYQILVFLGETSRCLCPQSAYGMVHGILSKSNPRLAACFSKSNAYNSMFFPSSILEPQTLLHDDDSIASVIKDWSHTIISSRCSSCVQLASCKAARAIIETLPLFVSVIEFCAQQVMHSATIGDKPNVPISRHSRVPSSTFVLQSLHEPGPAGAHSPSNGIFLSSFPGLIEWPFPSTFLVANIAKVRITIYTPCRREE</sequence>
<name>A0AAN9R741_CANGL</name>
<evidence type="ECO:0000313" key="1">
    <source>
        <dbReference type="EMBL" id="KAK7360319.1"/>
    </source>
</evidence>
<dbReference type="EMBL" id="JAYMYQ010000001">
    <property type="protein sequence ID" value="KAK7360319.1"/>
    <property type="molecule type" value="Genomic_DNA"/>
</dbReference>
<evidence type="ECO:0000313" key="2">
    <source>
        <dbReference type="Proteomes" id="UP001367508"/>
    </source>
</evidence>